<dbReference type="STRING" id="471855.Shel_07740"/>
<dbReference type="InterPro" id="IPR036390">
    <property type="entry name" value="WH_DNA-bd_sf"/>
</dbReference>
<reference evidence="5 6" key="1">
    <citation type="journal article" date="2009" name="Stand. Genomic Sci.">
        <title>Complete genome sequence of Slackia heliotrinireducens type strain (RHS 1).</title>
        <authorList>
            <person name="Pukall R."/>
            <person name="Lapidus A."/>
            <person name="Nolan M."/>
            <person name="Copeland A."/>
            <person name="Glavina Del Rio T."/>
            <person name="Lucas S."/>
            <person name="Chen F."/>
            <person name="Tice H."/>
            <person name="Cheng J.F."/>
            <person name="Chertkov O."/>
            <person name="Bruce D."/>
            <person name="Goodwin L."/>
            <person name="Kuske C."/>
            <person name="Brettin T."/>
            <person name="Detter J.C."/>
            <person name="Han C."/>
            <person name="Pitluck S."/>
            <person name="Pati A."/>
            <person name="Mavrommatis K."/>
            <person name="Ivanova N."/>
            <person name="Ovchinnikova G."/>
            <person name="Chen A."/>
            <person name="Palaniappan K."/>
            <person name="Schneider S."/>
            <person name="Rohde M."/>
            <person name="Chain P."/>
            <person name="D'haeseleer P."/>
            <person name="Goker M."/>
            <person name="Bristow J."/>
            <person name="Eisen J.A."/>
            <person name="Markowitz V."/>
            <person name="Kyrpides N.C."/>
            <person name="Klenk H.P."/>
            <person name="Hugenholtz P."/>
        </authorList>
    </citation>
    <scope>NUCLEOTIDE SEQUENCE [LARGE SCALE GENOMIC DNA]</scope>
    <source>
        <strain evidence="6">ATCC 29202 / DSM 20476 / NCTC 11029 / RHS 1</strain>
    </source>
</reference>
<dbReference type="Pfam" id="PF12802">
    <property type="entry name" value="MarR_2"/>
    <property type="match status" value="1"/>
</dbReference>
<evidence type="ECO:0000256" key="3">
    <source>
        <dbReference type="ARBA" id="ARBA00023163"/>
    </source>
</evidence>
<protein>
    <submittedName>
        <fullName evidence="5">Transcriptional regulator</fullName>
    </submittedName>
</protein>
<dbReference type="InterPro" id="IPR036388">
    <property type="entry name" value="WH-like_DNA-bd_sf"/>
</dbReference>
<sequence>MDRNDVLASAFHTGRFFVSDIYAFYQDTYKGQMGKVQVEVLDYLCINEQASIMELAGRLNISKQHASVIAGKLEDMGYASKRRNPDDGRSWLYSLTAEGRSFVEAHIAQSNEYLFERLSRMDEGDRELLERAIVDAARALKHDADEEKPA</sequence>
<keyword evidence="1" id="KW-0805">Transcription regulation</keyword>
<organism evidence="5 6">
    <name type="scientific">Slackia heliotrinireducens (strain ATCC 29202 / DSM 20476 / NCTC 11029 / RHS 1)</name>
    <name type="common">Peptococcus heliotrinreducens</name>
    <dbReference type="NCBI Taxonomy" id="471855"/>
    <lineage>
        <taxon>Bacteria</taxon>
        <taxon>Bacillati</taxon>
        <taxon>Actinomycetota</taxon>
        <taxon>Coriobacteriia</taxon>
        <taxon>Eggerthellales</taxon>
        <taxon>Eggerthellaceae</taxon>
        <taxon>Slackia</taxon>
    </lineage>
</organism>
<dbReference type="AlphaFoldDB" id="C7N4J5"/>
<name>C7N4J5_SLAHD</name>
<evidence type="ECO:0000256" key="2">
    <source>
        <dbReference type="ARBA" id="ARBA00023125"/>
    </source>
</evidence>
<keyword evidence="6" id="KW-1185">Reference proteome</keyword>
<dbReference type="InterPro" id="IPR000835">
    <property type="entry name" value="HTH_MarR-typ"/>
</dbReference>
<dbReference type="GO" id="GO:0003700">
    <property type="term" value="F:DNA-binding transcription factor activity"/>
    <property type="evidence" value="ECO:0007669"/>
    <property type="project" value="InterPro"/>
</dbReference>
<dbReference type="RefSeq" id="WP_012797934.1">
    <property type="nucleotide sequence ID" value="NC_013165.1"/>
</dbReference>
<feature type="domain" description="HTH marR-type" evidence="4">
    <location>
        <begin position="1"/>
        <end position="138"/>
    </location>
</feature>
<evidence type="ECO:0000313" key="5">
    <source>
        <dbReference type="EMBL" id="ACV21830.1"/>
    </source>
</evidence>
<dbReference type="GO" id="GO:0003677">
    <property type="term" value="F:DNA binding"/>
    <property type="evidence" value="ECO:0007669"/>
    <property type="project" value="UniProtKB-KW"/>
</dbReference>
<keyword evidence="2" id="KW-0238">DNA-binding</keyword>
<dbReference type="eggNOG" id="COG1846">
    <property type="taxonomic scope" value="Bacteria"/>
</dbReference>
<dbReference type="HOGENOM" id="CLU_1739309_0_0_11"/>
<dbReference type="Proteomes" id="UP000002026">
    <property type="component" value="Chromosome"/>
</dbReference>
<dbReference type="EMBL" id="CP001684">
    <property type="protein sequence ID" value="ACV21830.1"/>
    <property type="molecule type" value="Genomic_DNA"/>
</dbReference>
<proteinExistence type="predicted"/>
<dbReference type="PANTHER" id="PTHR42756">
    <property type="entry name" value="TRANSCRIPTIONAL REGULATOR, MARR"/>
    <property type="match status" value="1"/>
</dbReference>
<dbReference type="SMART" id="SM00347">
    <property type="entry name" value="HTH_MARR"/>
    <property type="match status" value="1"/>
</dbReference>
<keyword evidence="3" id="KW-0804">Transcription</keyword>
<evidence type="ECO:0000313" key="6">
    <source>
        <dbReference type="Proteomes" id="UP000002026"/>
    </source>
</evidence>
<dbReference type="PANTHER" id="PTHR42756:SF1">
    <property type="entry name" value="TRANSCRIPTIONAL REPRESSOR OF EMRAB OPERON"/>
    <property type="match status" value="1"/>
</dbReference>
<evidence type="ECO:0000259" key="4">
    <source>
        <dbReference type="PROSITE" id="PS50995"/>
    </source>
</evidence>
<evidence type="ECO:0000256" key="1">
    <source>
        <dbReference type="ARBA" id="ARBA00023015"/>
    </source>
</evidence>
<accession>C7N4J5</accession>
<dbReference type="PROSITE" id="PS50995">
    <property type="entry name" value="HTH_MARR_2"/>
    <property type="match status" value="1"/>
</dbReference>
<gene>
    <name evidence="5" type="ordered locus">Shel_07740</name>
</gene>
<dbReference type="KEGG" id="shi:Shel_07740"/>
<dbReference type="Gene3D" id="1.10.10.10">
    <property type="entry name" value="Winged helix-like DNA-binding domain superfamily/Winged helix DNA-binding domain"/>
    <property type="match status" value="1"/>
</dbReference>
<dbReference type="SUPFAM" id="SSF46785">
    <property type="entry name" value="Winged helix' DNA-binding domain"/>
    <property type="match status" value="1"/>
</dbReference>